<organism evidence="3 4">
    <name type="scientific">Amphritea balenae</name>
    <dbReference type="NCBI Taxonomy" id="452629"/>
    <lineage>
        <taxon>Bacteria</taxon>
        <taxon>Pseudomonadati</taxon>
        <taxon>Pseudomonadota</taxon>
        <taxon>Gammaproteobacteria</taxon>
        <taxon>Oceanospirillales</taxon>
        <taxon>Oceanospirillaceae</taxon>
        <taxon>Amphritea</taxon>
    </lineage>
</organism>
<dbReference type="NCBIfam" id="TIGR03177">
    <property type="entry name" value="pilus_cpaB"/>
    <property type="match status" value="1"/>
</dbReference>
<dbReference type="CDD" id="cd11614">
    <property type="entry name" value="SAF_CpaB_FlgA_like"/>
    <property type="match status" value="1"/>
</dbReference>
<keyword evidence="4" id="KW-1185">Reference proteome</keyword>
<evidence type="ECO:0000313" key="4">
    <source>
        <dbReference type="Proteomes" id="UP000267535"/>
    </source>
</evidence>
<dbReference type="InterPro" id="IPR013974">
    <property type="entry name" value="SAF"/>
</dbReference>
<feature type="signal peptide" evidence="1">
    <location>
        <begin position="1"/>
        <end position="24"/>
    </location>
</feature>
<dbReference type="InterPro" id="IPR031571">
    <property type="entry name" value="RcpC_dom"/>
</dbReference>
<dbReference type="Pfam" id="PF08666">
    <property type="entry name" value="SAF"/>
    <property type="match status" value="1"/>
</dbReference>
<proteinExistence type="predicted"/>
<comment type="caution">
    <text evidence="3">The sequence shown here is derived from an EMBL/GenBank/DDBJ whole genome shotgun (WGS) entry which is preliminary data.</text>
</comment>
<feature type="chain" id="PRO_5018222826" evidence="1">
    <location>
        <begin position="25"/>
        <end position="256"/>
    </location>
</feature>
<dbReference type="SMART" id="SM00858">
    <property type="entry name" value="SAF"/>
    <property type="match status" value="1"/>
</dbReference>
<feature type="domain" description="SAF" evidence="2">
    <location>
        <begin position="45"/>
        <end position="107"/>
    </location>
</feature>
<name>A0A3P1SVC8_9GAMM</name>
<gene>
    <name evidence="3" type="primary">cpaB</name>
    <name evidence="3" type="ORF">EHS89_01030</name>
</gene>
<sequence length="256" mass="27856">MFKGRTFILILLAGVLAVAAAMMADNWLENQITTEPQQVEVTDIETVLTAGLRIPYGQKVQAQHLKEIQMPADLVPKGTAQNPDEVLGKIAQSDVFEGEILMQARFAESAEGSTLAALIEPSMRAITVRVNDVVGVAGFLLPGNRVDMLASRVQNKRSYTKTLIEDLKVLAVDQTAATNEKDPVIVRAVTLEVTPEQAEIIVKARGEGPIQLTLRNPQDDVIARKEAPRKPRTRTSKTASVTIIRGTSVHDSKVSL</sequence>
<dbReference type="OrthoDB" id="9788329at2"/>
<protein>
    <submittedName>
        <fullName evidence="3">Flp pilus assembly protein CpaB</fullName>
    </submittedName>
</protein>
<dbReference type="AlphaFoldDB" id="A0A3P1SVC8"/>
<evidence type="ECO:0000313" key="3">
    <source>
        <dbReference type="EMBL" id="RRD01177.1"/>
    </source>
</evidence>
<dbReference type="Pfam" id="PF16976">
    <property type="entry name" value="RcpC"/>
    <property type="match status" value="1"/>
</dbReference>
<dbReference type="EMBL" id="RQXV01000001">
    <property type="protein sequence ID" value="RRD01177.1"/>
    <property type="molecule type" value="Genomic_DNA"/>
</dbReference>
<dbReference type="Proteomes" id="UP000267535">
    <property type="component" value="Unassembled WGS sequence"/>
</dbReference>
<keyword evidence="1" id="KW-0732">Signal</keyword>
<evidence type="ECO:0000259" key="2">
    <source>
        <dbReference type="SMART" id="SM00858"/>
    </source>
</evidence>
<reference evidence="3 4" key="1">
    <citation type="submission" date="2018-11" db="EMBL/GenBank/DDBJ databases">
        <title>The draft genome sequence of Amphritea balenae JAMM 1525T.</title>
        <authorList>
            <person name="Fang Z."/>
            <person name="Zhang Y."/>
            <person name="Han X."/>
        </authorList>
    </citation>
    <scope>NUCLEOTIDE SEQUENCE [LARGE SCALE GENOMIC DNA]</scope>
    <source>
        <strain evidence="3 4">JAMM 1525</strain>
    </source>
</reference>
<dbReference type="InterPro" id="IPR017592">
    <property type="entry name" value="Pilus_assmbl_Flp-typ_CpaB"/>
</dbReference>
<dbReference type="RefSeq" id="WP_124924249.1">
    <property type="nucleotide sequence ID" value="NZ_BMOH01000001.1"/>
</dbReference>
<accession>A0A3P1SVC8</accession>
<evidence type="ECO:0000256" key="1">
    <source>
        <dbReference type="SAM" id="SignalP"/>
    </source>
</evidence>